<dbReference type="AlphaFoldDB" id="A0A8S1HS66"/>
<accession>A0A8S1HS66</accession>
<comment type="caution">
    <text evidence="1">The sequence shown here is derived from an EMBL/GenBank/DDBJ whole genome shotgun (WGS) entry which is preliminary data.</text>
</comment>
<reference evidence="1" key="1">
    <citation type="submission" date="2020-10" db="EMBL/GenBank/DDBJ databases">
        <authorList>
            <person name="Kikuchi T."/>
        </authorList>
    </citation>
    <scope>NUCLEOTIDE SEQUENCE</scope>
    <source>
        <strain evidence="1">NKZ352</strain>
    </source>
</reference>
<proteinExistence type="predicted"/>
<gene>
    <name evidence="1" type="ORF">CAUJ_LOCUS15295</name>
</gene>
<evidence type="ECO:0000313" key="1">
    <source>
        <dbReference type="EMBL" id="CAD6199392.1"/>
    </source>
</evidence>
<dbReference type="EMBL" id="CAJGYM010000172">
    <property type="protein sequence ID" value="CAD6199392.1"/>
    <property type="molecule type" value="Genomic_DNA"/>
</dbReference>
<evidence type="ECO:0000313" key="2">
    <source>
        <dbReference type="Proteomes" id="UP000835052"/>
    </source>
</evidence>
<organism evidence="1 2">
    <name type="scientific">Caenorhabditis auriculariae</name>
    <dbReference type="NCBI Taxonomy" id="2777116"/>
    <lineage>
        <taxon>Eukaryota</taxon>
        <taxon>Metazoa</taxon>
        <taxon>Ecdysozoa</taxon>
        <taxon>Nematoda</taxon>
        <taxon>Chromadorea</taxon>
        <taxon>Rhabditida</taxon>
        <taxon>Rhabditina</taxon>
        <taxon>Rhabditomorpha</taxon>
        <taxon>Rhabditoidea</taxon>
        <taxon>Rhabditidae</taxon>
        <taxon>Peloderinae</taxon>
        <taxon>Caenorhabditis</taxon>
    </lineage>
</organism>
<protein>
    <submittedName>
        <fullName evidence="1">Uncharacterized protein</fullName>
    </submittedName>
</protein>
<name>A0A8S1HS66_9PELO</name>
<dbReference type="Proteomes" id="UP000835052">
    <property type="component" value="Unassembled WGS sequence"/>
</dbReference>
<keyword evidence="2" id="KW-1185">Reference proteome</keyword>
<sequence length="78" mass="7982">MASRVKVPPAGFLSGGKRLAAVAATEVFFLLSALSPGPACPLALSLRFTLSPLPESADSPVSASTILTPCHEVFGLFP</sequence>